<evidence type="ECO:0000259" key="5">
    <source>
        <dbReference type="Pfam" id="PF05592"/>
    </source>
</evidence>
<proteinExistence type="predicted"/>
<dbReference type="InterPro" id="IPR013737">
    <property type="entry name" value="Bac_rhamnosid_N"/>
</dbReference>
<dbReference type="Pfam" id="PF25788">
    <property type="entry name" value="Ig_Rha78A_N"/>
    <property type="match status" value="1"/>
</dbReference>
<dbReference type="InterPro" id="IPR016007">
    <property type="entry name" value="Alpha_rhamnosid"/>
</dbReference>
<dbReference type="EC" id="3.2.1.40" evidence="2"/>
<evidence type="ECO:0000259" key="6">
    <source>
        <dbReference type="Pfam" id="PF08531"/>
    </source>
</evidence>
<evidence type="ECO:0000256" key="3">
    <source>
        <dbReference type="ARBA" id="ARBA00022801"/>
    </source>
</evidence>
<feature type="region of interest" description="Disordered" evidence="4">
    <location>
        <begin position="1"/>
        <end position="23"/>
    </location>
</feature>
<evidence type="ECO:0000313" key="9">
    <source>
        <dbReference type="EMBL" id="WTZ07619.1"/>
    </source>
</evidence>
<dbReference type="Pfam" id="PF17390">
    <property type="entry name" value="Bac_rhamnosid_C"/>
    <property type="match status" value="1"/>
</dbReference>
<evidence type="ECO:0000256" key="2">
    <source>
        <dbReference type="ARBA" id="ARBA00012652"/>
    </source>
</evidence>
<dbReference type="PANTHER" id="PTHR33307:SF6">
    <property type="entry name" value="ALPHA-RHAMNOSIDASE (EUROFUNG)-RELATED"/>
    <property type="match status" value="1"/>
</dbReference>
<dbReference type="InterPro" id="IPR035398">
    <property type="entry name" value="Bac_rhamnosid_C"/>
</dbReference>
<dbReference type="Pfam" id="PF08531">
    <property type="entry name" value="Bac_rhamnosid_N"/>
    <property type="match status" value="1"/>
</dbReference>
<feature type="domain" description="Bacterial alpha-L-rhamnosidase N-terminal" evidence="6">
    <location>
        <begin position="140"/>
        <end position="296"/>
    </location>
</feature>
<dbReference type="InterPro" id="IPR012341">
    <property type="entry name" value="6hp_glycosidase-like_sf"/>
</dbReference>
<dbReference type="PIRSF" id="PIRSF010631">
    <property type="entry name" value="A-rhamnsds"/>
    <property type="match status" value="1"/>
</dbReference>
<dbReference type="InterPro" id="IPR008928">
    <property type="entry name" value="6-hairpin_glycosidase_sf"/>
</dbReference>
<dbReference type="PANTHER" id="PTHR33307">
    <property type="entry name" value="ALPHA-RHAMNOSIDASE (EUROFUNG)"/>
    <property type="match status" value="1"/>
</dbReference>
<dbReference type="Gene3D" id="2.60.120.260">
    <property type="entry name" value="Galactose-binding domain-like"/>
    <property type="match status" value="2"/>
</dbReference>
<dbReference type="Pfam" id="PF05592">
    <property type="entry name" value="Bac_rhamnosid"/>
    <property type="match status" value="1"/>
</dbReference>
<evidence type="ECO:0000256" key="1">
    <source>
        <dbReference type="ARBA" id="ARBA00001445"/>
    </source>
</evidence>
<protein>
    <recommendedName>
        <fullName evidence="2">alpha-L-rhamnosidase</fullName>
        <ecNumber evidence="2">3.2.1.40</ecNumber>
    </recommendedName>
</protein>
<dbReference type="GO" id="GO:0005975">
    <property type="term" value="P:carbohydrate metabolic process"/>
    <property type="evidence" value="ECO:0007669"/>
    <property type="project" value="InterPro"/>
</dbReference>
<evidence type="ECO:0000256" key="4">
    <source>
        <dbReference type="SAM" id="MobiDB-lite"/>
    </source>
</evidence>
<dbReference type="SUPFAM" id="SSF48208">
    <property type="entry name" value="Six-hairpin glycosidases"/>
    <property type="match status" value="1"/>
</dbReference>
<dbReference type="Gene3D" id="1.50.10.10">
    <property type="match status" value="1"/>
</dbReference>
<sequence length="866" mass="94191">MSAPTTQAVEHLGSPLGLGEPAPRLSWRLPEGTRTQTAYRIRAEFGGAVHDSDWVESAGTVLEAWPFDPVGSAQPVSWRVRVRTDRGESGWSAAASFETGLLAAGDWTASWIRPGEPDPLPQAPRPAYELRGRLAVRQPVRRARLYATAHGLYETFLDGVRVGDLELTPGYTHYSARVPVQAYDVTPLLRPGSVTWTALLSDGWFRGQVGIFRAVDQWGERTAFLAQLHVEYVDGTTEVFGTDAGWESRPSSLVRADLIDGVSDDQRATDAAGWRPVEPAGLGYETLFWSPAPPTRRIEELRPSSVVRRGDDRQLVDLGQNINGWVRLSNLGPAGGEVTLVHGEALDKDGDLTTDHLRPAVPFLPAPLPAGQVDRVVSAGRPGDVFEPRHTTHGFRYVTIEGHPDDLTPEDVTGVVVHTDMRRTGWFSCSDERINRLHEAAVWSFRDNACEIPTDCPHRERAGWTGDWQLYAPTAAFLYDVAGFSAKWLGDVAIEQWPDGTIANISPHGPAEGPNGPTAPLQGSAGWGDAVVIVPWELYRAYGDERILADLWPNMVRWVGRAERMAATGRHPGRTGPEAPHERYLWDTGFHWGEWLEPGNEVDDFGAFVAGDKSDVATAYFAHSAGLMARIAEVLDKPVESARYAELADRVTAAWRTEFLAADGTVRPATQANLARALTFGLIPEEAAPNAVAQLVGLVRAAGTHVGTGFLATPFLLPALAEHGEADLAYELLFQDGPPSWLHMIDRGATTVWERWNGIADDGTPHESLNHYSKGAVISFLHRHTAGLRPLDPAYRRFRVAPLPGGGLTAASAALESPHGRIESAWQLTGGRLLLEVVVPPGTTAEVVLPNGEADVVGPGRHTFTS</sequence>
<evidence type="ECO:0000259" key="8">
    <source>
        <dbReference type="Pfam" id="PF17390"/>
    </source>
</evidence>
<reference evidence="9" key="1">
    <citation type="submission" date="2022-10" db="EMBL/GenBank/DDBJ databases">
        <title>The complete genomes of actinobacterial strains from the NBC collection.</title>
        <authorList>
            <person name="Joergensen T.S."/>
            <person name="Alvarez Arevalo M."/>
            <person name="Sterndorff E.B."/>
            <person name="Faurdal D."/>
            <person name="Vuksanovic O."/>
            <person name="Mourched A.-S."/>
            <person name="Charusanti P."/>
            <person name="Shaw S."/>
            <person name="Blin K."/>
            <person name="Weber T."/>
        </authorList>
    </citation>
    <scope>NUCLEOTIDE SEQUENCE</scope>
    <source>
        <strain evidence="9">NBC_01393</strain>
    </source>
</reference>
<dbReference type="InterPro" id="IPR035396">
    <property type="entry name" value="Bac_rhamnosid6H"/>
</dbReference>
<feature type="domain" description="Alpha-L-rhamnosidase C-terminal" evidence="8">
    <location>
        <begin position="787"/>
        <end position="858"/>
    </location>
</feature>
<dbReference type="Gene3D" id="2.60.40.10">
    <property type="entry name" value="Immunoglobulins"/>
    <property type="match status" value="1"/>
</dbReference>
<dbReference type="InterPro" id="IPR008902">
    <property type="entry name" value="Rhamnosid_concanavalin"/>
</dbReference>
<accession>A0AAU3HQD1</accession>
<feature type="domain" description="Alpha-L-rhamnosidase concanavalin-like" evidence="5">
    <location>
        <begin position="310"/>
        <end position="418"/>
    </location>
</feature>
<keyword evidence="3 9" id="KW-0378">Hydrolase</keyword>
<feature type="domain" description="Alpha-L-rhamnosidase six-hairpin glycosidase" evidence="7">
    <location>
        <begin position="422"/>
        <end position="784"/>
    </location>
</feature>
<comment type="catalytic activity">
    <reaction evidence="1">
        <text>Hydrolysis of terminal non-reducing alpha-L-rhamnose residues in alpha-L-rhamnosides.</text>
        <dbReference type="EC" id="3.2.1.40"/>
    </reaction>
</comment>
<evidence type="ECO:0000259" key="7">
    <source>
        <dbReference type="Pfam" id="PF17389"/>
    </source>
</evidence>
<dbReference type="AlphaFoldDB" id="A0AAU3HQD1"/>
<name>A0AAU3HQD1_9ACTN</name>
<dbReference type="Pfam" id="PF17389">
    <property type="entry name" value="Bac_rhamnosid6H"/>
    <property type="match status" value="1"/>
</dbReference>
<dbReference type="EMBL" id="CP109546">
    <property type="protein sequence ID" value="WTZ07619.1"/>
    <property type="molecule type" value="Genomic_DNA"/>
</dbReference>
<organism evidence="9">
    <name type="scientific">Streptomyces sp. NBC_01393</name>
    <dbReference type="NCBI Taxonomy" id="2903851"/>
    <lineage>
        <taxon>Bacteria</taxon>
        <taxon>Bacillati</taxon>
        <taxon>Actinomycetota</taxon>
        <taxon>Actinomycetes</taxon>
        <taxon>Kitasatosporales</taxon>
        <taxon>Streptomycetaceae</taxon>
        <taxon>Streptomyces</taxon>
    </lineage>
</organism>
<gene>
    <name evidence="9" type="ORF">OG699_06145</name>
</gene>
<dbReference type="InterPro" id="IPR013783">
    <property type="entry name" value="Ig-like_fold"/>
</dbReference>
<dbReference type="Gene3D" id="2.60.420.10">
    <property type="entry name" value="Maltose phosphorylase, domain 3"/>
    <property type="match status" value="1"/>
</dbReference>
<dbReference type="GO" id="GO:0030596">
    <property type="term" value="F:alpha-L-rhamnosidase activity"/>
    <property type="evidence" value="ECO:0007669"/>
    <property type="project" value="UniProtKB-EC"/>
</dbReference>